<organism evidence="2 3">
    <name type="scientific">Idiomarina baltica</name>
    <dbReference type="NCBI Taxonomy" id="190892"/>
    <lineage>
        <taxon>Bacteria</taxon>
        <taxon>Pseudomonadati</taxon>
        <taxon>Pseudomonadota</taxon>
        <taxon>Gammaproteobacteria</taxon>
        <taxon>Alteromonadales</taxon>
        <taxon>Idiomarinaceae</taxon>
        <taxon>Idiomarina</taxon>
    </lineage>
</organism>
<dbReference type="RefSeq" id="WP_286682573.1">
    <property type="nucleotide sequence ID" value="NZ_DAIRLQ010000005.1"/>
</dbReference>
<protein>
    <recommendedName>
        <fullName evidence="1">Methyltransferase type 11 domain-containing protein</fullName>
    </recommendedName>
</protein>
<evidence type="ECO:0000259" key="1">
    <source>
        <dbReference type="Pfam" id="PF08241"/>
    </source>
</evidence>
<proteinExistence type="predicted"/>
<dbReference type="AlphaFoldDB" id="A0A348WL77"/>
<reference evidence="2 3" key="1">
    <citation type="journal article" date="2018" name="Nat. Biotechnol.">
        <title>A standardized bacterial taxonomy based on genome phylogeny substantially revises the tree of life.</title>
        <authorList>
            <person name="Parks D.H."/>
            <person name="Chuvochina M."/>
            <person name="Waite D.W."/>
            <person name="Rinke C."/>
            <person name="Skarshewski A."/>
            <person name="Chaumeil P.A."/>
            <person name="Hugenholtz P."/>
        </authorList>
    </citation>
    <scope>NUCLEOTIDE SEQUENCE [LARGE SCALE GENOMIC DNA]</scope>
    <source>
        <strain evidence="2">UBA9360</strain>
    </source>
</reference>
<evidence type="ECO:0000313" key="2">
    <source>
        <dbReference type="EMBL" id="HAR55289.1"/>
    </source>
</evidence>
<feature type="domain" description="Methyltransferase type 11" evidence="1">
    <location>
        <begin position="75"/>
        <end position="131"/>
    </location>
</feature>
<gene>
    <name evidence="2" type="ORF">DCR58_00745</name>
</gene>
<name>A0A348WL77_9GAMM</name>
<dbReference type="Gene3D" id="3.40.50.150">
    <property type="entry name" value="Vaccinia Virus protein VP39"/>
    <property type="match status" value="1"/>
</dbReference>
<dbReference type="EMBL" id="DMUP01000017">
    <property type="protein sequence ID" value="HAR55289.1"/>
    <property type="molecule type" value="Genomic_DNA"/>
</dbReference>
<dbReference type="SUPFAM" id="SSF53335">
    <property type="entry name" value="S-adenosyl-L-methionine-dependent methyltransferases"/>
    <property type="match status" value="1"/>
</dbReference>
<comment type="caution">
    <text evidence="2">The sequence shown here is derived from an EMBL/GenBank/DDBJ whole genome shotgun (WGS) entry which is preliminary data.</text>
</comment>
<dbReference type="InterPro" id="IPR013216">
    <property type="entry name" value="Methyltransf_11"/>
</dbReference>
<dbReference type="Proteomes" id="UP000262878">
    <property type="component" value="Unassembled WGS sequence"/>
</dbReference>
<accession>A0A348WL77</accession>
<dbReference type="Pfam" id="PF08241">
    <property type="entry name" value="Methyltransf_11"/>
    <property type="match status" value="1"/>
</dbReference>
<dbReference type="GO" id="GO:0008757">
    <property type="term" value="F:S-adenosylmethionine-dependent methyltransferase activity"/>
    <property type="evidence" value="ECO:0007669"/>
    <property type="project" value="InterPro"/>
</dbReference>
<dbReference type="InterPro" id="IPR029063">
    <property type="entry name" value="SAM-dependent_MTases_sf"/>
</dbReference>
<evidence type="ECO:0000313" key="3">
    <source>
        <dbReference type="Proteomes" id="UP000262878"/>
    </source>
</evidence>
<sequence length="256" mass="29513">MFIQPAYRRTKMQEPDDWDQLANGQMIQSCVQQQLDDSRKHCLNGTTVTLGNLAQQLDVSGFTLGRPIHICQIQKPAEKCHGVRAHYTQLPIKNESVDTLVCPFVLDFSADPHQVLREALRVLADDGTLILAGFNPLSPAILSGLWRSQRWSFPWQGRYFSQARVKDWLSLLGFRVERQRYFIGHFLAKQDAEFGGYSEWLCQRCSWLSAGYWLVVKKSCYIKPQVNKSRKERLSLTQALPAARVKQSANWHFEER</sequence>
<dbReference type="STRING" id="314276.OS145_10793"/>